<dbReference type="GO" id="GO:0035243">
    <property type="term" value="F:protein-arginine omega-N symmetric methyltransferase activity"/>
    <property type="evidence" value="ECO:0007669"/>
    <property type="project" value="TreeGrafter"/>
</dbReference>
<protein>
    <submittedName>
        <fullName evidence="3">S-adenosyl-L-methionine-dependent methyltransferase family protein</fullName>
    </submittedName>
</protein>
<dbReference type="PANTHER" id="PTHR12049:SF7">
    <property type="entry name" value="PROTEIN ARGININE METHYLTRANSFERASE NDUFAF7, MITOCHONDRIAL"/>
    <property type="match status" value="1"/>
</dbReference>
<evidence type="ECO:0000256" key="2">
    <source>
        <dbReference type="ARBA" id="ARBA00022679"/>
    </source>
</evidence>
<evidence type="ECO:0000313" key="4">
    <source>
        <dbReference type="Proteomes" id="UP000033616"/>
    </source>
</evidence>
<dbReference type="OrthoDB" id="9794208at2"/>
<dbReference type="RefSeq" id="WP_045797441.1">
    <property type="nucleotide sequence ID" value="NZ_LANP01000021.1"/>
</dbReference>
<name>A0A0F3MLL1_9RICK</name>
<dbReference type="InterPro" id="IPR038375">
    <property type="entry name" value="NDUFAF7_sf"/>
</dbReference>
<dbReference type="AlphaFoldDB" id="A0A0F3MLL1"/>
<evidence type="ECO:0000313" key="3">
    <source>
        <dbReference type="EMBL" id="KJV55499.1"/>
    </source>
</evidence>
<evidence type="ECO:0000256" key="1">
    <source>
        <dbReference type="ARBA" id="ARBA00022603"/>
    </source>
</evidence>
<dbReference type="PANTHER" id="PTHR12049">
    <property type="entry name" value="PROTEIN ARGININE METHYLTRANSFERASE NDUFAF7, MITOCHONDRIAL"/>
    <property type="match status" value="1"/>
</dbReference>
<keyword evidence="1 3" id="KW-0489">Methyltransferase</keyword>
<organism evidence="3 4">
    <name type="scientific">Orientia chuto str. Dubai</name>
    <dbReference type="NCBI Taxonomy" id="1359168"/>
    <lineage>
        <taxon>Bacteria</taxon>
        <taxon>Pseudomonadati</taxon>
        <taxon>Pseudomonadota</taxon>
        <taxon>Alphaproteobacteria</taxon>
        <taxon>Rickettsiales</taxon>
        <taxon>Rickettsiaceae</taxon>
        <taxon>Rickettsieae</taxon>
        <taxon>Orientia</taxon>
    </lineage>
</organism>
<dbReference type="InterPro" id="IPR029063">
    <property type="entry name" value="SAM-dependent_MTases_sf"/>
</dbReference>
<dbReference type="EMBL" id="LANP01000021">
    <property type="protein sequence ID" value="KJV55499.1"/>
    <property type="molecule type" value="Genomic_DNA"/>
</dbReference>
<dbReference type="InterPro" id="IPR003788">
    <property type="entry name" value="NDUFAF7"/>
</dbReference>
<proteinExistence type="predicted"/>
<dbReference type="Proteomes" id="UP000033616">
    <property type="component" value="Unassembled WGS sequence"/>
</dbReference>
<keyword evidence="2 3" id="KW-0808">Transferase</keyword>
<comment type="caution">
    <text evidence="3">The sequence shown here is derived from an EMBL/GenBank/DDBJ whole genome shotgun (WGS) entry which is preliminary data.</text>
</comment>
<sequence length="374" mass="42614">MKIEQYIKKIIHSENSITVENLMSIVMASNYNSYYRIQHPLGKDGDFITAPEISQMFGEMIGIWCVDLWYKLNSPKKIHLVELGPGTGTLLRDILNATKHIKKFSNSINLTLVEINPNLKKIQNNVLLSFNVPIKWVKSVNHIVSNYPTIILANEFFDALPIKQYIKDINQLSGQIKWSERVIKIDSNNKFYFDTLKVNFKENKFLNLHCNAPSGGILETSPSQHQIMKTISKLLKKNGGGCLIIDYGYDFPPEKRKNYQYNSSLQAIKNHQYYPLLENLGFADLSAHVDFWSLKDTAFAENLAVFGSVSQNFLLHKLGIKSRVNMLKQMNLTPNLALKLDLQYDRLTSIHAMGELFKAISVTSDPAIIPLGFL</sequence>
<dbReference type="Pfam" id="PF02636">
    <property type="entry name" value="Methyltransf_28"/>
    <property type="match status" value="1"/>
</dbReference>
<keyword evidence="4" id="KW-1185">Reference proteome</keyword>
<gene>
    <name evidence="3" type="ORF">OCHUTO_0824</name>
</gene>
<reference evidence="3 4" key="1">
    <citation type="submission" date="2015-02" db="EMBL/GenBank/DDBJ databases">
        <title>Genome Sequencing of Rickettsiales.</title>
        <authorList>
            <person name="Daugherty S.C."/>
            <person name="Su Q."/>
            <person name="Abolude K."/>
            <person name="Beier-Sexton M."/>
            <person name="Carlyon J.A."/>
            <person name="Carter R."/>
            <person name="Day N.P."/>
            <person name="Dumler S.J."/>
            <person name="Dyachenko V."/>
            <person name="Godinez A."/>
            <person name="Kurtti T.J."/>
            <person name="Lichay M."/>
            <person name="Mullins K.E."/>
            <person name="Ott S."/>
            <person name="Pappas-Brown V."/>
            <person name="Paris D.H."/>
            <person name="Patel P."/>
            <person name="Richards A.L."/>
            <person name="Sadzewicz L."/>
            <person name="Sears K."/>
            <person name="Seidman D."/>
            <person name="Sengamalay N."/>
            <person name="Stenos J."/>
            <person name="Tallon L.J."/>
            <person name="Vincent G."/>
            <person name="Fraser C.M."/>
            <person name="Munderloh U."/>
            <person name="Dunning-Hotopp J.C."/>
        </authorList>
    </citation>
    <scope>NUCLEOTIDE SEQUENCE [LARGE SCALE GENOMIC DNA]</scope>
    <source>
        <strain evidence="3 4">Fuller</strain>
    </source>
</reference>
<dbReference type="PATRIC" id="fig|1359168.3.peg.552"/>
<dbReference type="Gene3D" id="3.40.50.12710">
    <property type="match status" value="1"/>
</dbReference>
<dbReference type="GO" id="GO:0032259">
    <property type="term" value="P:methylation"/>
    <property type="evidence" value="ECO:0007669"/>
    <property type="project" value="UniProtKB-KW"/>
</dbReference>
<accession>A0A0F3MLL1</accession>
<dbReference type="SUPFAM" id="SSF53335">
    <property type="entry name" value="S-adenosyl-L-methionine-dependent methyltransferases"/>
    <property type="match status" value="1"/>
</dbReference>
<dbReference type="STRING" id="1359168.OCHUTO_0824"/>